<reference evidence="1" key="1">
    <citation type="submission" date="2023-04" db="EMBL/GenBank/DDBJ databases">
        <title>Candida boidinii NBRC 1967.</title>
        <authorList>
            <person name="Ichikawa N."/>
            <person name="Sato H."/>
            <person name="Tonouchi N."/>
        </authorList>
    </citation>
    <scope>NUCLEOTIDE SEQUENCE</scope>
    <source>
        <strain evidence="1">NBRC 1967</strain>
    </source>
</reference>
<organism evidence="1 2">
    <name type="scientific">Candida boidinii</name>
    <name type="common">Yeast</name>
    <dbReference type="NCBI Taxonomy" id="5477"/>
    <lineage>
        <taxon>Eukaryota</taxon>
        <taxon>Fungi</taxon>
        <taxon>Dikarya</taxon>
        <taxon>Ascomycota</taxon>
        <taxon>Saccharomycotina</taxon>
        <taxon>Pichiomycetes</taxon>
        <taxon>Pichiales</taxon>
        <taxon>Pichiaceae</taxon>
        <taxon>Ogataea</taxon>
        <taxon>Ogataea/Candida clade</taxon>
    </lineage>
</organism>
<evidence type="ECO:0000313" key="1">
    <source>
        <dbReference type="EMBL" id="GME91556.1"/>
    </source>
</evidence>
<name>A0ACB5TN72_CANBO</name>
<dbReference type="EMBL" id="BSXV01001043">
    <property type="protein sequence ID" value="GME91556.1"/>
    <property type="molecule type" value="Genomic_DNA"/>
</dbReference>
<evidence type="ECO:0000313" key="2">
    <source>
        <dbReference type="Proteomes" id="UP001165101"/>
    </source>
</evidence>
<proteinExistence type="predicted"/>
<dbReference type="Proteomes" id="UP001165101">
    <property type="component" value="Unassembled WGS sequence"/>
</dbReference>
<gene>
    <name evidence="1" type="ORF">Cboi01_000234700</name>
</gene>
<accession>A0ACB5TN72</accession>
<keyword evidence="2" id="KW-1185">Reference proteome</keyword>
<comment type="caution">
    <text evidence="1">The sequence shown here is derived from an EMBL/GenBank/DDBJ whole genome shotgun (WGS) entry which is preliminary data.</text>
</comment>
<protein>
    <submittedName>
        <fullName evidence="1">Unnamed protein product</fullName>
    </submittedName>
</protein>
<sequence length="628" mass="73125">MKDRENTVAILYGSETGNSQEYAETLCRKFRYLRFKPILSSLDDFDLKKLLDIKILIIICSTTGQGELTRNSKKFWKFMLKKKLPNNFLDHLNFTTFGLGDSSYPKFNYAIRKIHKRLLQLGAKEFCDRSEGDEQSPEGPDAFYSAWEEVVLSSIKTKIPFPPGLSEINEDELLPPTVEFKIHSTEAKKDQLANQIEIAIDRNLTDKQFNKDQQQISNNKKKSENSERYHIVEVIENKRITADDHFQDVRTLTLKDKENSMHYKPGDTISLYPFNEKDDVELLIKILNWENICDYPIEIISGLNSIEGGLVNNLTIRTLLTHHLDIMSIPRRSFFELIWHFASNELEIEKLKEFSTIEESEALYDYANRPRRSILEVLQEFSSLKLPIEYLFDLFPIIKPRLFSISSYGLNYKSQVELTIAIVEYKTMIRRIRKGVCTRWLKDEVKVNDKILISINNNTIELDNNTLHDSSLTTNTVDEPLIMISPGTGIAPMKCAIEYHINNNIDREMVLFCGNRYKDKDFLYGDLLTKYSELSKLKILPSFSRSDDIKTKGYVQDKLYKEKNLVNDLIFNKKSFIYLCGSSGKMPTQVRITIETILEECNESLNETKAKEYLLELENKNYYIQETW</sequence>